<sequence length="541" mass="61047">MKKLSLVVGSIFLVLIVGHWISWILWGTKSVIFTVFLITEVLLAFTALILFKDVWIRWLKKSRTQTGIQKMIEFFVVVAVMVFLYLLVNQHQGRLDLTAQGLYRLSPETLTTLKALTNELSIVCFRPDAASGPVIEYQENLLKTYKAKSKYIRLTFVDPIKNPVQASEYKLKEEISTFFEYGGNRVAVNVRDIMEQDAQTGKMNYRGEEAFTSAIKSLLDSDVRKAYLLAGHGEFSPSETGYKGYADFFTALNQDMVEWKSLDLTKFIEIPKNASLLIIGHPTHTFSVDELDTIKDYIDNGGNILAFVEHDTTILMQDLLKEFGVYFLPNIVIEEENYIPQLGNTVFSPRLIPHSITDPLLKRKLPVVVGVATALTATKETNIGNISLEITPLLLSSKTSYAERNLESLKNRKTVKDKEDWEGPLPLGYAVVRRKLQVFRGLEGAITNTVESRLVVLGDADMANNAYIAQWANKDFLLNAVNFLLQRERKITLRPKNPLIAEYQLTSTDQAILISVAILLVLGYGVAGVLVISQRRKRIKV</sequence>
<proteinExistence type="predicted"/>
<dbReference type="InterPro" id="IPR055396">
    <property type="entry name" value="DUF7088"/>
</dbReference>
<reference evidence="4" key="1">
    <citation type="submission" date="2021-04" db="EMBL/GenBank/DDBJ databases">
        <authorList>
            <person name="Postec A."/>
        </authorList>
    </citation>
    <scope>NUCLEOTIDE SEQUENCE</scope>
    <source>
        <strain evidence="4">F1F22</strain>
    </source>
</reference>
<dbReference type="Pfam" id="PF09822">
    <property type="entry name" value="ABC_transp_aux"/>
    <property type="match status" value="1"/>
</dbReference>
<dbReference type="InterPro" id="IPR019196">
    <property type="entry name" value="ABC_transp_unknown"/>
</dbReference>
<evidence type="ECO:0000313" key="4">
    <source>
        <dbReference type="EMBL" id="URA09278.1"/>
    </source>
</evidence>
<gene>
    <name evidence="4" type="ORF">KDW03_07165</name>
</gene>
<organism evidence="4 5">
    <name type="scientific">Thermospira aquatica</name>
    <dbReference type="NCBI Taxonomy" id="2828656"/>
    <lineage>
        <taxon>Bacteria</taxon>
        <taxon>Pseudomonadati</taxon>
        <taxon>Spirochaetota</taxon>
        <taxon>Spirochaetia</taxon>
        <taxon>Brevinematales</taxon>
        <taxon>Thermospiraceae</taxon>
        <taxon>Thermospira</taxon>
    </lineage>
</organism>
<reference evidence="4" key="2">
    <citation type="submission" date="2022-06" db="EMBL/GenBank/DDBJ databases">
        <title>Thermospira aquatica gen. nov., sp. nov.</title>
        <authorList>
            <person name="Ben Ali Gam Z."/>
            <person name="Labat M."/>
        </authorList>
    </citation>
    <scope>NUCLEOTIDE SEQUENCE</scope>
    <source>
        <strain evidence="4">F1F22</strain>
    </source>
</reference>
<dbReference type="RefSeq" id="WP_271434405.1">
    <property type="nucleotide sequence ID" value="NZ_CP073355.1"/>
</dbReference>
<feature type="transmembrane region" description="Helical" evidence="1">
    <location>
        <begin position="32"/>
        <end position="51"/>
    </location>
</feature>
<dbReference type="SUPFAM" id="SSF52317">
    <property type="entry name" value="Class I glutamine amidotransferase-like"/>
    <property type="match status" value="1"/>
</dbReference>
<feature type="domain" description="DUF7088" evidence="3">
    <location>
        <begin position="100"/>
        <end position="170"/>
    </location>
</feature>
<feature type="transmembrane region" description="Helical" evidence="1">
    <location>
        <begin position="511"/>
        <end position="532"/>
    </location>
</feature>
<evidence type="ECO:0000313" key="5">
    <source>
        <dbReference type="Proteomes" id="UP001056539"/>
    </source>
</evidence>
<name>A0AAX3BAI7_9SPIR</name>
<keyword evidence="5" id="KW-1185">Reference proteome</keyword>
<dbReference type="AlphaFoldDB" id="A0AAX3BAI7"/>
<dbReference type="EMBL" id="CP073355">
    <property type="protein sequence ID" value="URA09278.1"/>
    <property type="molecule type" value="Genomic_DNA"/>
</dbReference>
<feature type="domain" description="ABC-type uncharacterised transport system" evidence="2">
    <location>
        <begin position="226"/>
        <end position="480"/>
    </location>
</feature>
<dbReference type="Proteomes" id="UP001056539">
    <property type="component" value="Chromosome"/>
</dbReference>
<feature type="transmembrane region" description="Helical" evidence="1">
    <location>
        <begin position="7"/>
        <end position="26"/>
    </location>
</feature>
<keyword evidence="1" id="KW-0472">Membrane</keyword>
<evidence type="ECO:0000256" key="1">
    <source>
        <dbReference type="SAM" id="Phobius"/>
    </source>
</evidence>
<feature type="transmembrane region" description="Helical" evidence="1">
    <location>
        <begin position="71"/>
        <end position="88"/>
    </location>
</feature>
<accession>A0AAX3BAI7</accession>
<protein>
    <submittedName>
        <fullName evidence="4">Gldg family protein</fullName>
    </submittedName>
</protein>
<dbReference type="InterPro" id="IPR029062">
    <property type="entry name" value="Class_I_gatase-like"/>
</dbReference>
<keyword evidence="1" id="KW-0812">Transmembrane</keyword>
<evidence type="ECO:0000259" key="2">
    <source>
        <dbReference type="Pfam" id="PF09822"/>
    </source>
</evidence>
<evidence type="ECO:0000259" key="3">
    <source>
        <dbReference type="Pfam" id="PF23357"/>
    </source>
</evidence>
<dbReference type="KEGG" id="taqu:KDW03_07165"/>
<dbReference type="Pfam" id="PF23357">
    <property type="entry name" value="DUF7088"/>
    <property type="match status" value="1"/>
</dbReference>
<keyword evidence="1" id="KW-1133">Transmembrane helix</keyword>